<sequence length="616" mass="68113">MQSSGERSRLRTDPSLSFEPLSTSFSETAISCSESDTDEVSRAAKRRRIERLARDYLDGKPLFILTARLKGPFDGGWVNPWNKAKRYRTLETPDSNTRQTDIHQKTPLAITHESVAQKNRSRNELTKKGGISTFRRQRSRNEVPETPGYSFISNNPKNTVVSGEWLKRNGKFWDRRLLECARSPSPSPINRSNSILLAPQQSSLLNEGSYLEGERSVLNPGEKLTTKPLLPEGPLVQSSKLSNTELCQPLKHKKKKKKQRNRRQLIRTESPYSVSAPSSECHSRSHGGTPSLNRKISLTPPAATRSFQRHHIYDAIEAPKSTLLTEEPAQGSSKSIHILEEQTGTPSKKKPIKLRLNTSFKTTSYGPNGRHNRSSVTTTITNFPSAQIVPGQTTFHNQISLHSTQCPVSHNTRFSPAVDGAKSTQISVGAVQQQFQEQRPNNPSTADILCSHYHDNASNDVHAAQDSGCIQDISDNPISNTPCTVDPVQFPPEFISESNHISEATVMEIGSRKPSAEVVPPKDIIMDCRRSSSTLAEYDALQSSSPVESSPRKSPGTDLALTLAASTATTKHQDGQGFIGFDNFDLDQAIADAGSFLQSWELYADISFQTTRTIPS</sequence>
<organism evidence="1">
    <name type="scientific">Ophidiomyces ophidiicola</name>
    <dbReference type="NCBI Taxonomy" id="1387563"/>
    <lineage>
        <taxon>Eukaryota</taxon>
        <taxon>Fungi</taxon>
        <taxon>Dikarya</taxon>
        <taxon>Ascomycota</taxon>
        <taxon>Pezizomycotina</taxon>
        <taxon>Eurotiomycetes</taxon>
        <taxon>Eurotiomycetidae</taxon>
        <taxon>Onygenales</taxon>
        <taxon>Onygenaceae</taxon>
        <taxon>Ophidiomyces</taxon>
    </lineage>
</organism>
<dbReference type="EMBL" id="JALBCA010000061">
    <property type="protein sequence ID" value="KAI2385233.1"/>
    <property type="molecule type" value="Genomic_DNA"/>
</dbReference>
<protein>
    <submittedName>
        <fullName evidence="1">Uncharacterized protein</fullName>
    </submittedName>
</protein>
<name>A0ACB8UU18_9EURO</name>
<gene>
    <name evidence="1" type="ORF">LOY88_004183</name>
</gene>
<comment type="caution">
    <text evidence="1">The sequence shown here is derived from an EMBL/GenBank/DDBJ whole genome shotgun (WGS) entry which is preliminary data.</text>
</comment>
<accession>A0ACB8UU18</accession>
<evidence type="ECO:0000313" key="1">
    <source>
        <dbReference type="EMBL" id="KAI2385233.1"/>
    </source>
</evidence>
<reference evidence="1" key="1">
    <citation type="journal article" date="2022" name="bioRxiv">
        <title>Population genetic analysis of Ophidiomyces ophidiicola, the causative agent of snake fungal disease, indicates recent introductions to the USA.</title>
        <authorList>
            <person name="Ladner J.T."/>
            <person name="Palmer J.M."/>
            <person name="Ettinger C.L."/>
            <person name="Stajich J.E."/>
            <person name="Farrell T.M."/>
            <person name="Glorioso B.M."/>
            <person name="Lawson B."/>
            <person name="Price S.J."/>
            <person name="Stengle A.G."/>
            <person name="Grear D.A."/>
            <person name="Lorch J.M."/>
        </authorList>
    </citation>
    <scope>NUCLEOTIDE SEQUENCE</scope>
    <source>
        <strain evidence="1">NWHC 24266-5</strain>
    </source>
</reference>
<proteinExistence type="predicted"/>